<evidence type="ECO:0000256" key="3">
    <source>
        <dbReference type="ARBA" id="ARBA00022801"/>
    </source>
</evidence>
<dbReference type="SUPFAM" id="SSF53187">
    <property type="entry name" value="Zn-dependent exopeptidases"/>
    <property type="match status" value="1"/>
</dbReference>
<dbReference type="PANTHER" id="PTHR43270:SF12">
    <property type="entry name" value="SUCCINYL-DIAMINOPIMELATE DESUCCINYLASE"/>
    <property type="match status" value="1"/>
</dbReference>
<proteinExistence type="predicted"/>
<gene>
    <name evidence="5" type="ORF">CUJ83_03880</name>
</gene>
<dbReference type="NCBIfam" id="NF006579">
    <property type="entry name" value="PRK09104.1"/>
    <property type="match status" value="1"/>
</dbReference>
<keyword evidence="2" id="KW-0479">Metal-binding</keyword>
<dbReference type="Gene3D" id="3.40.630.10">
    <property type="entry name" value="Zn peptidases"/>
    <property type="match status" value="1"/>
</dbReference>
<reference evidence="5 6" key="1">
    <citation type="submission" date="2017-11" db="EMBL/GenBank/DDBJ databases">
        <title>Isolation and Characterization of Family Methanocellaceae Species from Potential Methane Hydrate Area Offshore Southwestern Taiwan.</title>
        <authorList>
            <person name="Zhang W.-L."/>
            <person name="Chen W.-C."/>
            <person name="Lai M.-C."/>
            <person name="Chen S.-C."/>
        </authorList>
    </citation>
    <scope>NUCLEOTIDE SEQUENCE [LARGE SCALE GENOMIC DNA]</scope>
    <source>
        <strain evidence="5 6">CWC-04</strain>
    </source>
</reference>
<dbReference type="NCBIfam" id="NF005914">
    <property type="entry name" value="PRK07907.1"/>
    <property type="match status" value="1"/>
</dbReference>
<dbReference type="Pfam" id="PF07687">
    <property type="entry name" value="M20_dimer"/>
    <property type="match status" value="1"/>
</dbReference>
<feature type="domain" description="Peptidase M20 dimerisation" evidence="4">
    <location>
        <begin position="194"/>
        <end position="354"/>
    </location>
</feature>
<comment type="caution">
    <text evidence="5">The sequence shown here is derived from an EMBL/GenBank/DDBJ whole genome shotgun (WGS) entry which is preliminary data.</text>
</comment>
<dbReference type="Pfam" id="PF01546">
    <property type="entry name" value="Peptidase_M20"/>
    <property type="match status" value="1"/>
</dbReference>
<dbReference type="InterPro" id="IPR011650">
    <property type="entry name" value="Peptidase_M20_dimer"/>
</dbReference>
<dbReference type="Gene3D" id="3.30.70.360">
    <property type="match status" value="1"/>
</dbReference>
<protein>
    <submittedName>
        <fullName evidence="5">Peptidase</fullName>
    </submittedName>
</protein>
<organism evidence="5 6">
    <name type="scientific">Methanooceanicella nereidis</name>
    <dbReference type="NCBI Taxonomy" id="2052831"/>
    <lineage>
        <taxon>Archaea</taxon>
        <taxon>Methanobacteriati</taxon>
        <taxon>Methanobacteriota</taxon>
        <taxon>Stenosarchaea group</taxon>
        <taxon>Methanomicrobia</taxon>
        <taxon>Methanocellales</taxon>
        <taxon>Methanocellaceae</taxon>
        <taxon>Methanooceanicella</taxon>
    </lineage>
</organism>
<dbReference type="AlphaFoldDB" id="A0AAP2W5F3"/>
<keyword evidence="3" id="KW-0378">Hydrolase</keyword>
<sequence>MIPAEILEKIGKERHAYEKELMEFIRIPSVSADPKHANDVRKAAEWVLEKLQKMGFEGRSYETEGHPVIYAERCPYKDQQTLLIYGHYDVQPPDPVEAWKSPPFSPEIRDGYIYGRGATDDKGQFLTYLKAIEAILSESGEIPINVKFLVEGEEELGSINLVPFVKKHKKELEADAIAISDSAQFASGMPTICYGLRGITYLQLDVYGPAFDLHSGHYGGAVANPANVLVEILSRLMDNEGKILIPGFYDDVIDIEPWECKEMASLPYEEEAVKKHLCIKHLKPEKGYTPLECMKARPTLDINGIWGGYSGPGTKTIIPSKAGAKVSMRLVPDQDPEKITALFKEYVNSISPEGVTVQMTEFQKNHPVIVPRENDTIKAAFCAIQSGFGKTPVFIREGGSIGIVSDFKNVLGIENILLIGWGSPDDGAHSPNERFSLEDFNNGIKSAAALLYELKV</sequence>
<dbReference type="RefSeq" id="WP_230740808.1">
    <property type="nucleotide sequence ID" value="NZ_PGCK01000002.1"/>
</dbReference>
<evidence type="ECO:0000256" key="1">
    <source>
        <dbReference type="ARBA" id="ARBA00022670"/>
    </source>
</evidence>
<dbReference type="InterPro" id="IPR002933">
    <property type="entry name" value="Peptidase_M20"/>
</dbReference>
<evidence type="ECO:0000313" key="5">
    <source>
        <dbReference type="EMBL" id="MCD1294132.1"/>
    </source>
</evidence>
<dbReference type="NCBIfam" id="NF006053">
    <property type="entry name" value="PRK08201.1"/>
    <property type="match status" value="1"/>
</dbReference>
<dbReference type="EMBL" id="PGCK01000002">
    <property type="protein sequence ID" value="MCD1294132.1"/>
    <property type="molecule type" value="Genomic_DNA"/>
</dbReference>
<name>A0AAP2W5F3_9EURY</name>
<dbReference type="GO" id="GO:0046872">
    <property type="term" value="F:metal ion binding"/>
    <property type="evidence" value="ECO:0007669"/>
    <property type="project" value="UniProtKB-KW"/>
</dbReference>
<keyword evidence="1" id="KW-0645">Protease</keyword>
<evidence type="ECO:0000259" key="4">
    <source>
        <dbReference type="Pfam" id="PF07687"/>
    </source>
</evidence>
<keyword evidence="6" id="KW-1185">Reference proteome</keyword>
<evidence type="ECO:0000256" key="2">
    <source>
        <dbReference type="ARBA" id="ARBA00022723"/>
    </source>
</evidence>
<dbReference type="InterPro" id="IPR051458">
    <property type="entry name" value="Cyt/Met_Dipeptidase"/>
</dbReference>
<accession>A0AAP2W5F3</accession>
<dbReference type="PANTHER" id="PTHR43270">
    <property type="entry name" value="BETA-ALA-HIS DIPEPTIDASE"/>
    <property type="match status" value="1"/>
</dbReference>
<dbReference type="Proteomes" id="UP001320159">
    <property type="component" value="Unassembled WGS sequence"/>
</dbReference>
<evidence type="ECO:0000313" key="6">
    <source>
        <dbReference type="Proteomes" id="UP001320159"/>
    </source>
</evidence>
<dbReference type="GO" id="GO:0008233">
    <property type="term" value="F:peptidase activity"/>
    <property type="evidence" value="ECO:0007669"/>
    <property type="project" value="UniProtKB-KW"/>
</dbReference>
<dbReference type="GO" id="GO:0006508">
    <property type="term" value="P:proteolysis"/>
    <property type="evidence" value="ECO:0007669"/>
    <property type="project" value="UniProtKB-KW"/>
</dbReference>